<feature type="repeat" description="PPR" evidence="3">
    <location>
        <begin position="240"/>
        <end position="274"/>
    </location>
</feature>
<proteinExistence type="inferred from homology"/>
<evidence type="ECO:0000256" key="1">
    <source>
        <dbReference type="ARBA" id="ARBA00007626"/>
    </source>
</evidence>
<dbReference type="InterPro" id="IPR011990">
    <property type="entry name" value="TPR-like_helical_dom_sf"/>
</dbReference>
<dbReference type="Pfam" id="PF13041">
    <property type="entry name" value="PPR_2"/>
    <property type="match status" value="4"/>
</dbReference>
<keyword evidence="2" id="KW-0677">Repeat</keyword>
<evidence type="ECO:0000313" key="7">
    <source>
        <dbReference type="Proteomes" id="UP001187471"/>
    </source>
</evidence>
<name>A0AA88SGM8_9ASTE</name>
<dbReference type="PANTHER" id="PTHR47447:SF28">
    <property type="entry name" value="PENTACOTRIPEPTIDE-REPEAT REGION OF PRORP DOMAIN-CONTAINING PROTEIN"/>
    <property type="match status" value="1"/>
</dbReference>
<evidence type="ECO:0000256" key="3">
    <source>
        <dbReference type="PROSITE-ProRule" id="PRU00708"/>
    </source>
</evidence>
<feature type="domain" description="Pentatricopeptide repeat-containing protein-mitochondrial" evidence="5">
    <location>
        <begin position="349"/>
        <end position="441"/>
    </location>
</feature>
<protein>
    <recommendedName>
        <fullName evidence="5">Pentatricopeptide repeat-containing protein-mitochondrial domain-containing protein</fullName>
    </recommendedName>
</protein>
<dbReference type="Pfam" id="PF01535">
    <property type="entry name" value="PPR"/>
    <property type="match status" value="3"/>
</dbReference>
<evidence type="ECO:0000313" key="6">
    <source>
        <dbReference type="EMBL" id="KAK2990085.1"/>
    </source>
</evidence>
<comment type="similarity">
    <text evidence="1">Belongs to the PPR family. P subfamily.</text>
</comment>
<dbReference type="InterPro" id="IPR002885">
    <property type="entry name" value="PPR_rpt"/>
</dbReference>
<keyword evidence="7" id="KW-1185">Reference proteome</keyword>
<dbReference type="SUPFAM" id="SSF48452">
    <property type="entry name" value="TPR-like"/>
    <property type="match status" value="2"/>
</dbReference>
<feature type="repeat" description="PPR" evidence="3">
    <location>
        <begin position="484"/>
        <end position="518"/>
    </location>
</feature>
<feature type="repeat" description="PPR" evidence="3">
    <location>
        <begin position="971"/>
        <end position="1005"/>
    </location>
</feature>
<dbReference type="NCBIfam" id="TIGR00756">
    <property type="entry name" value="PPR"/>
    <property type="match status" value="11"/>
</dbReference>
<comment type="caution">
    <text evidence="6">The sequence shown here is derived from an EMBL/GenBank/DDBJ whole genome shotgun (WGS) entry which is preliminary data.</text>
</comment>
<feature type="repeat" description="PPR" evidence="3">
    <location>
        <begin position="380"/>
        <end position="410"/>
    </location>
</feature>
<feature type="repeat" description="PPR" evidence="3">
    <location>
        <begin position="866"/>
        <end position="900"/>
    </location>
</feature>
<feature type="repeat" description="PPR" evidence="3">
    <location>
        <begin position="275"/>
        <end position="309"/>
    </location>
</feature>
<sequence length="1064" mass="120814">MRFLFKLRPLHSDSGSNLLHFRVNRLQFFRFSAISKSSKLQHPKETGETHRNNQKETKDFGALFNEITEILGTENLSKDYPASRFLLSNADSHLDNSQTREELCTQAVCENATEGLDLGKEDSPCLEGSQLAYSRESDVSPVVHRVTEIVRGQNSAIQMEKRLEKLVSEPSLEVVDKVLKRCFKVPQLALRFFNWVKVRNGFFHYTETYNTMIYIAGEAKEFGLVEELVEEMERNTCEKDIKTWTILISHYGKAKLIGKALVVFEKMKKSGLEPDVKAYASMLRLLCNAGKSDLALEFYKEMVQKEIVLDMNLYKLLLKCLARCGRIDAVHLLADDMIQVSEIPEQDAYASVLKSFCISGRITEALELIRDLKNKSINLDPESFEILVKGLCRADRIADALEILDIMKKGTVADEKIHGLIINGYLRRNDVSKALEVFQSIKKLGLLPTISTYTELMQHLFGYGEFQKASELYIEMLEKGLALDSVAITAMVAGHVRQNHVSEAWEVFRSMKEKGIKATPKCYTIFMKELSKLSKTDEIIKVLNEMQASDISIVDDIYLWVISYLEKKDELKKVEIVKEMQKACKLYPQGETPTSDISSRHELSMRLKAKDVEQFRVDSLKSFSKDDLEEICCILSSSMDWDLKHEALEKCSVQFTPKLVVEILRNCRVHGGAALHFFSWVGKQAGYSHTSDTYNMAIKISGCGKDFEHMRSLFYEMKRKGCLITSDTWTIMIMQYGRIGLTEIALRNFREMKASGHSPTGSTYKYLIISLCGKKGRKVDEAVQTFQEMIQVGYIPDNELVETYFGCLCEAGKLLDARNCAESLCKVGFTIPLTYSLHCRALCRAGRLKEALALADEVGGERQTLDHYTYGSLVHGLLQKGRLEEALAKIESMKEVGKNPTVHVYTSLIVYYFKERKINKALENFHQMKEQGCEPTIVTYSALIRGYMTMGKVMDAWDVFHDMKRKGPCPDFKTYSMFISSLCKVGKSEEALQLVSEMLNSGIVPSTVNFRTVYYGLNREAYVQSPSTPHKGDLLELFTKQLASGASSNRSTDPKPFKVSNNYK</sequence>
<accession>A0AA88SGM8</accession>
<dbReference type="InterPro" id="IPR057027">
    <property type="entry name" value="TPR_mt"/>
</dbReference>
<feature type="repeat" description="PPR" evidence="3">
    <location>
        <begin position="936"/>
        <end position="970"/>
    </location>
</feature>
<dbReference type="AlphaFoldDB" id="A0AA88SGM8"/>
<reference evidence="6" key="1">
    <citation type="submission" date="2022-12" db="EMBL/GenBank/DDBJ databases">
        <title>Draft genome assemblies for two species of Escallonia (Escalloniales).</title>
        <authorList>
            <person name="Chanderbali A."/>
            <person name="Dervinis C."/>
            <person name="Anghel I."/>
            <person name="Soltis D."/>
            <person name="Soltis P."/>
            <person name="Zapata F."/>
        </authorList>
    </citation>
    <scope>NUCLEOTIDE SEQUENCE</scope>
    <source>
        <strain evidence="6">UCBG92.1500</strain>
        <tissue evidence="6">Leaf</tissue>
    </source>
</reference>
<evidence type="ECO:0000259" key="5">
    <source>
        <dbReference type="Pfam" id="PF23276"/>
    </source>
</evidence>
<feature type="repeat" description="PPR" evidence="3">
    <location>
        <begin position="414"/>
        <end position="448"/>
    </location>
</feature>
<organism evidence="6 7">
    <name type="scientific">Escallonia rubra</name>
    <dbReference type="NCBI Taxonomy" id="112253"/>
    <lineage>
        <taxon>Eukaryota</taxon>
        <taxon>Viridiplantae</taxon>
        <taxon>Streptophyta</taxon>
        <taxon>Embryophyta</taxon>
        <taxon>Tracheophyta</taxon>
        <taxon>Spermatophyta</taxon>
        <taxon>Magnoliopsida</taxon>
        <taxon>eudicotyledons</taxon>
        <taxon>Gunneridae</taxon>
        <taxon>Pentapetalae</taxon>
        <taxon>asterids</taxon>
        <taxon>campanulids</taxon>
        <taxon>Escalloniales</taxon>
        <taxon>Escalloniaceae</taxon>
        <taxon>Escallonia</taxon>
    </lineage>
</organism>
<dbReference type="Pfam" id="PF23276">
    <property type="entry name" value="TPR_24"/>
    <property type="match status" value="1"/>
</dbReference>
<dbReference type="Pfam" id="PF13812">
    <property type="entry name" value="PPR_3"/>
    <property type="match status" value="1"/>
</dbReference>
<feature type="repeat" description="PPR" evidence="3">
    <location>
        <begin position="725"/>
        <end position="759"/>
    </location>
</feature>
<evidence type="ECO:0000256" key="2">
    <source>
        <dbReference type="ARBA" id="ARBA00022737"/>
    </source>
</evidence>
<gene>
    <name evidence="6" type="ORF">RJ640_000857</name>
</gene>
<dbReference type="PANTHER" id="PTHR47447">
    <property type="entry name" value="OS03G0856100 PROTEIN"/>
    <property type="match status" value="1"/>
</dbReference>
<dbReference type="Proteomes" id="UP001187471">
    <property type="component" value="Unassembled WGS sequence"/>
</dbReference>
<feature type="region of interest" description="Disordered" evidence="4">
    <location>
        <begin position="1044"/>
        <end position="1064"/>
    </location>
</feature>
<feature type="repeat" description="PPR" evidence="3">
    <location>
        <begin position="449"/>
        <end position="483"/>
    </location>
</feature>
<feature type="repeat" description="PPR" evidence="3">
    <location>
        <begin position="760"/>
        <end position="796"/>
    </location>
</feature>
<dbReference type="EMBL" id="JAVXUO010000672">
    <property type="protein sequence ID" value="KAK2990085.1"/>
    <property type="molecule type" value="Genomic_DNA"/>
</dbReference>
<evidence type="ECO:0000256" key="4">
    <source>
        <dbReference type="SAM" id="MobiDB-lite"/>
    </source>
</evidence>
<dbReference type="Gene3D" id="1.25.40.10">
    <property type="entry name" value="Tetratricopeptide repeat domain"/>
    <property type="match status" value="6"/>
</dbReference>
<feature type="repeat" description="PPR" evidence="3">
    <location>
        <begin position="901"/>
        <end position="935"/>
    </location>
</feature>
<feature type="repeat" description="PPR" evidence="3">
    <location>
        <begin position="345"/>
        <end position="379"/>
    </location>
</feature>
<dbReference type="PROSITE" id="PS51375">
    <property type="entry name" value="PPR"/>
    <property type="match status" value="13"/>
</dbReference>